<dbReference type="Proteomes" id="UP000253426">
    <property type="component" value="Unassembled WGS sequence"/>
</dbReference>
<gene>
    <name evidence="2" type="ORF">DES53_103424</name>
</gene>
<proteinExistence type="predicted"/>
<evidence type="ECO:0000313" key="3">
    <source>
        <dbReference type="Proteomes" id="UP000253426"/>
    </source>
</evidence>
<protein>
    <submittedName>
        <fullName evidence="2">Uncharacterized protein</fullName>
    </submittedName>
</protein>
<dbReference type="AlphaFoldDB" id="A0A366HPK6"/>
<sequence>MSRRVKWWIAAIFLLLLTGPVVYLALAWSPENPLRFRVTDPLTAAAADPTYPQLVEIEVENTTRFPLVFFMADVGREDMRISTLGNIHLRDQQPSVLNRDAMGVELRGGQRTRLVADMSTQWHREASDHGAKVKYHWCSGAEYWLVMRLAKVVMILPDSVQRFIPSPRPSTDTTPLDPFARDEKP</sequence>
<organism evidence="2 3">
    <name type="scientific">Roseimicrobium gellanilyticum</name>
    <dbReference type="NCBI Taxonomy" id="748857"/>
    <lineage>
        <taxon>Bacteria</taxon>
        <taxon>Pseudomonadati</taxon>
        <taxon>Verrucomicrobiota</taxon>
        <taxon>Verrucomicrobiia</taxon>
        <taxon>Verrucomicrobiales</taxon>
        <taxon>Verrucomicrobiaceae</taxon>
        <taxon>Roseimicrobium</taxon>
    </lineage>
</organism>
<name>A0A366HPK6_9BACT</name>
<reference evidence="2 3" key="1">
    <citation type="submission" date="2018-06" db="EMBL/GenBank/DDBJ databases">
        <title>Genomic Encyclopedia of Type Strains, Phase IV (KMG-IV): sequencing the most valuable type-strain genomes for metagenomic binning, comparative biology and taxonomic classification.</title>
        <authorList>
            <person name="Goeker M."/>
        </authorList>
    </citation>
    <scope>NUCLEOTIDE SEQUENCE [LARGE SCALE GENOMIC DNA]</scope>
    <source>
        <strain evidence="2 3">DSM 25532</strain>
    </source>
</reference>
<dbReference type="EMBL" id="QNRR01000003">
    <property type="protein sequence ID" value="RBP45425.1"/>
    <property type="molecule type" value="Genomic_DNA"/>
</dbReference>
<evidence type="ECO:0000313" key="2">
    <source>
        <dbReference type="EMBL" id="RBP45425.1"/>
    </source>
</evidence>
<feature type="region of interest" description="Disordered" evidence="1">
    <location>
        <begin position="164"/>
        <end position="185"/>
    </location>
</feature>
<dbReference type="RefSeq" id="WP_113958549.1">
    <property type="nucleotide sequence ID" value="NZ_QNRR01000003.1"/>
</dbReference>
<accession>A0A366HPK6</accession>
<evidence type="ECO:0000256" key="1">
    <source>
        <dbReference type="SAM" id="MobiDB-lite"/>
    </source>
</evidence>
<comment type="caution">
    <text evidence="2">The sequence shown here is derived from an EMBL/GenBank/DDBJ whole genome shotgun (WGS) entry which is preliminary data.</text>
</comment>
<keyword evidence="3" id="KW-1185">Reference proteome</keyword>